<dbReference type="NCBIfam" id="NF004508">
    <property type="entry name" value="PRK05849.1"/>
    <property type="match status" value="1"/>
</dbReference>
<organism evidence="3 4">
    <name type="scientific">Pseudomonas tructae</name>
    <dbReference type="NCBI Taxonomy" id="2518644"/>
    <lineage>
        <taxon>Bacteria</taxon>
        <taxon>Pseudomonadati</taxon>
        <taxon>Pseudomonadota</taxon>
        <taxon>Gammaproteobacteria</taxon>
        <taxon>Pseudomonadales</taxon>
        <taxon>Pseudomonadaceae</taxon>
        <taxon>Pseudomonas</taxon>
    </lineage>
</organism>
<feature type="domain" description="PEP-utilising enzyme mobile" evidence="1">
    <location>
        <begin position="709"/>
        <end position="779"/>
    </location>
</feature>
<dbReference type="GO" id="GO:0005524">
    <property type="term" value="F:ATP binding"/>
    <property type="evidence" value="ECO:0007669"/>
    <property type="project" value="InterPro"/>
</dbReference>
<dbReference type="SUPFAM" id="SSF52009">
    <property type="entry name" value="Phosphohistidine domain"/>
    <property type="match status" value="1"/>
</dbReference>
<dbReference type="Gene3D" id="3.50.30.10">
    <property type="entry name" value="Phosphohistidine domain"/>
    <property type="match status" value="1"/>
</dbReference>
<evidence type="ECO:0000313" key="3">
    <source>
        <dbReference type="EMBL" id="QBF26751.1"/>
    </source>
</evidence>
<keyword evidence="4" id="KW-1185">Reference proteome</keyword>
<reference evidence="3 4" key="1">
    <citation type="submission" date="2019-02" db="EMBL/GenBank/DDBJ databases">
        <title>Complete genome sequence of Pseudomonas sp. SNU WT1 isolated from rainbow trout.</title>
        <authorList>
            <person name="Oh W.T."/>
            <person name="Park S.C."/>
        </authorList>
    </citation>
    <scope>NUCLEOTIDE SEQUENCE [LARGE SCALE GENOMIC DNA]</scope>
    <source>
        <strain evidence="3 4">SNU WT1</strain>
    </source>
</reference>
<dbReference type="EMBL" id="CP035952">
    <property type="protein sequence ID" value="QBF26751.1"/>
    <property type="molecule type" value="Genomic_DNA"/>
</dbReference>
<dbReference type="AlphaFoldDB" id="A0A411MIW4"/>
<dbReference type="PANTHER" id="PTHR43615">
    <property type="entry name" value="PHOSPHOENOLPYRUVATE SYNTHASE-RELATED"/>
    <property type="match status" value="1"/>
</dbReference>
<accession>A0A411MIW4</accession>
<dbReference type="SUPFAM" id="SSF56059">
    <property type="entry name" value="Glutathione synthetase ATP-binding domain-like"/>
    <property type="match status" value="1"/>
</dbReference>
<gene>
    <name evidence="3" type="ORF">EXN22_13990</name>
</gene>
<dbReference type="InterPro" id="IPR036637">
    <property type="entry name" value="Phosphohistidine_dom_sf"/>
</dbReference>
<feature type="domain" description="Pyruvate phosphate dikinase AMP/ATP-binding" evidence="2">
    <location>
        <begin position="49"/>
        <end position="163"/>
    </location>
</feature>
<dbReference type="RefSeq" id="WP_130264618.1">
    <property type="nucleotide sequence ID" value="NZ_CP035952.1"/>
</dbReference>
<name>A0A411MIW4_9PSED</name>
<dbReference type="Pfam" id="PF00391">
    <property type="entry name" value="PEP-utilizers"/>
    <property type="match status" value="1"/>
</dbReference>
<protein>
    <recommendedName>
        <fullName evidence="5">Phosphoenolpyruvate synthase</fullName>
    </recommendedName>
</protein>
<evidence type="ECO:0000313" key="4">
    <source>
        <dbReference type="Proteomes" id="UP000291130"/>
    </source>
</evidence>
<dbReference type="InterPro" id="IPR008279">
    <property type="entry name" value="PEP-util_enz_mobile_dom"/>
</dbReference>
<evidence type="ECO:0008006" key="5">
    <source>
        <dbReference type="Google" id="ProtNLM"/>
    </source>
</evidence>
<evidence type="ECO:0000259" key="1">
    <source>
        <dbReference type="Pfam" id="PF00391"/>
    </source>
</evidence>
<dbReference type="InterPro" id="IPR051549">
    <property type="entry name" value="PEP_Utilizing_Enz"/>
</dbReference>
<dbReference type="KEGG" id="ptk:EXN22_13990"/>
<dbReference type="Proteomes" id="UP000291130">
    <property type="component" value="Chromosome"/>
</dbReference>
<dbReference type="InterPro" id="IPR002192">
    <property type="entry name" value="PPDK_AMP/ATP-bd"/>
</dbReference>
<dbReference type="OrthoDB" id="3590125at2"/>
<proteinExistence type="predicted"/>
<dbReference type="InterPro" id="IPR013815">
    <property type="entry name" value="ATP_grasp_subdomain_1"/>
</dbReference>
<dbReference type="Gene3D" id="3.30.470.20">
    <property type="entry name" value="ATP-grasp fold, B domain"/>
    <property type="match status" value="1"/>
</dbReference>
<dbReference type="Gene3D" id="3.30.1490.20">
    <property type="entry name" value="ATP-grasp fold, A domain"/>
    <property type="match status" value="1"/>
</dbReference>
<dbReference type="PANTHER" id="PTHR43615:SF1">
    <property type="entry name" value="PPDK_N DOMAIN-CONTAINING PROTEIN"/>
    <property type="match status" value="1"/>
</dbReference>
<sequence length="786" mass="87034">MQSMTLAGPFEFSGKAGTLESLAPFLKTGRVLPLHRFTVRNWRSKPQAILDYCVKRFGDHSLIVRSSSLSEDQDGTSGAGMYDSVGNVRGAVALNQAIEQVICSYGQASDFDEVLIQSMATGVLASGVAMTRDPETGLPYYVVDYVPGHETDGVTAGTGTVHSFVALKSQCSSEPVELKGLFALLAEVEQLTERDALDIEFAITEGGPLLFQVRPMTGQGVEYIDPHSDLALRSVLDSEVVLLEGMDRKTREPEHSFNAFLGLMPDWNPAEMIGVKPRPLAYSLYKELITDVNWASARFRYGYRDMRNKPLMYQFSGSPYICIPYSVESFIPAALPLSIVNSVVTECCEHLAAHQSLHDKIEFSIIPTCFTPQLAAMPAGSIPAFNGLNAAQHALYLAELKSVTEHIISADGPFFSDLTRLPRIEQKVERLGSHQQSEDPLQRLRHSLADAKVVGEVFSGVARAAFVATAVIKSLETMQRIPAGFTDSLIGGVCTVGRKMADDFRILHKEAFLRLHGHVRPGTYDLRVARYDETPDAYFDWNTPLQRAHRDEGPRVISHEIRNAVQQAFDECQLRVSAEHFFKFLDAAVAAREKVKYLYGAFVSQALKALGSWGESHQLNREELSFARLDDFVGNLEEVRLEMIRDQIANNRVRWQSTQGIRTPVIVCKPQDLLSHAIETCNPNFITRSATNAPVAVLRAEETSKRNIEGCIVLIESADPGFDWIFTHRIAGFITAYGGENSHMSIRAREFAIPAAIGVGEAKFRSLLSSTRLILDCAERRIQVLS</sequence>
<dbReference type="Pfam" id="PF01326">
    <property type="entry name" value="PPDK_N"/>
    <property type="match status" value="1"/>
</dbReference>
<dbReference type="GO" id="GO:0016301">
    <property type="term" value="F:kinase activity"/>
    <property type="evidence" value="ECO:0007669"/>
    <property type="project" value="InterPro"/>
</dbReference>
<evidence type="ECO:0000259" key="2">
    <source>
        <dbReference type="Pfam" id="PF01326"/>
    </source>
</evidence>